<evidence type="ECO:0000313" key="3">
    <source>
        <dbReference type="Proteomes" id="UP000549457"/>
    </source>
</evidence>
<dbReference type="GO" id="GO:0006974">
    <property type="term" value="P:DNA damage response"/>
    <property type="evidence" value="ECO:0007669"/>
    <property type="project" value="TreeGrafter"/>
</dbReference>
<name>A0A840SRB9_9RHOB</name>
<evidence type="ECO:0000256" key="1">
    <source>
        <dbReference type="SAM" id="SignalP"/>
    </source>
</evidence>
<dbReference type="PANTHER" id="PTHR34387">
    <property type="entry name" value="SLR1258 PROTEIN"/>
    <property type="match status" value="1"/>
</dbReference>
<dbReference type="EMBL" id="JACHFM010000002">
    <property type="protein sequence ID" value="MBB5222396.1"/>
    <property type="molecule type" value="Genomic_DNA"/>
</dbReference>
<feature type="chain" id="PRO_5032411619" description="SIMPL domain-containing protein" evidence="1">
    <location>
        <begin position="28"/>
        <end position="234"/>
    </location>
</feature>
<sequence length="234" mass="23534">MRSMLLPATALGLALGLAAGTPDRAHADSTPREITVTGSATVDAVPDVASVSAGVETQAPSAADALKASNEAMTAVFAALKAAGVADADMQTSQLTLNPVFAPEAGDSQVAPKVVAYQASNMVTVQVRDVANLGKMIDALTQAGANRLYGVSFDVDEPGAVLDTARQKAVADARHKAELFATAAGVKLGQVRAISEGGGGGPMPFRSKMDMAAAPIAAGTVSLGADVTVVFELE</sequence>
<dbReference type="Gene3D" id="3.30.70.2970">
    <property type="entry name" value="Protein of unknown function (DUF541), domain 2"/>
    <property type="match status" value="1"/>
</dbReference>
<accession>A0A840SRB9</accession>
<reference evidence="2 3" key="1">
    <citation type="submission" date="2020-08" db="EMBL/GenBank/DDBJ databases">
        <title>Genomic Encyclopedia of Type Strains, Phase IV (KMG-IV): sequencing the most valuable type-strain genomes for metagenomic binning, comparative biology and taxonomic classification.</title>
        <authorList>
            <person name="Goeker M."/>
        </authorList>
    </citation>
    <scope>NUCLEOTIDE SEQUENCE [LARGE SCALE GENOMIC DNA]</scope>
    <source>
        <strain evidence="2 3">DSM 101730</strain>
    </source>
</reference>
<dbReference type="RefSeq" id="WP_184149161.1">
    <property type="nucleotide sequence ID" value="NZ_JACHFM010000002.1"/>
</dbReference>
<comment type="caution">
    <text evidence="2">The sequence shown here is derived from an EMBL/GenBank/DDBJ whole genome shotgun (WGS) entry which is preliminary data.</text>
</comment>
<organism evidence="2 3">
    <name type="scientific">Amaricoccus macauensis</name>
    <dbReference type="NCBI Taxonomy" id="57001"/>
    <lineage>
        <taxon>Bacteria</taxon>
        <taxon>Pseudomonadati</taxon>
        <taxon>Pseudomonadota</taxon>
        <taxon>Alphaproteobacteria</taxon>
        <taxon>Rhodobacterales</taxon>
        <taxon>Paracoccaceae</taxon>
        <taxon>Amaricoccus</taxon>
    </lineage>
</organism>
<dbReference type="InterPro" id="IPR052022">
    <property type="entry name" value="26kDa_periplasmic_antigen"/>
</dbReference>
<keyword evidence="3" id="KW-1185">Reference proteome</keyword>
<evidence type="ECO:0008006" key="4">
    <source>
        <dbReference type="Google" id="ProtNLM"/>
    </source>
</evidence>
<feature type="signal peptide" evidence="1">
    <location>
        <begin position="1"/>
        <end position="27"/>
    </location>
</feature>
<keyword evidence="1" id="KW-0732">Signal</keyword>
<evidence type="ECO:0000313" key="2">
    <source>
        <dbReference type="EMBL" id="MBB5222396.1"/>
    </source>
</evidence>
<dbReference type="Proteomes" id="UP000549457">
    <property type="component" value="Unassembled WGS sequence"/>
</dbReference>
<dbReference type="PANTHER" id="PTHR34387:SF1">
    <property type="entry name" value="PERIPLASMIC IMMUNOGENIC PROTEIN"/>
    <property type="match status" value="1"/>
</dbReference>
<dbReference type="Gene3D" id="3.30.110.170">
    <property type="entry name" value="Protein of unknown function (DUF541), domain 1"/>
    <property type="match status" value="1"/>
</dbReference>
<dbReference type="AlphaFoldDB" id="A0A840SRB9"/>
<proteinExistence type="predicted"/>
<dbReference type="Pfam" id="PF04402">
    <property type="entry name" value="SIMPL"/>
    <property type="match status" value="1"/>
</dbReference>
<dbReference type="InterPro" id="IPR007497">
    <property type="entry name" value="SIMPL/DUF541"/>
</dbReference>
<gene>
    <name evidence="2" type="ORF">HNP73_002332</name>
</gene>
<protein>
    <recommendedName>
        <fullName evidence="4">SIMPL domain-containing protein</fullName>
    </recommendedName>
</protein>